<evidence type="ECO:0000313" key="1">
    <source>
        <dbReference type="EMBL" id="JAH33903.1"/>
    </source>
</evidence>
<reference evidence="1" key="2">
    <citation type="journal article" date="2015" name="Fish Shellfish Immunol.">
        <title>Early steps in the European eel (Anguilla anguilla)-Vibrio vulnificus interaction in the gills: Role of the RtxA13 toxin.</title>
        <authorList>
            <person name="Callol A."/>
            <person name="Pajuelo D."/>
            <person name="Ebbesson L."/>
            <person name="Teles M."/>
            <person name="MacKenzie S."/>
            <person name="Amaro C."/>
        </authorList>
    </citation>
    <scope>NUCLEOTIDE SEQUENCE</scope>
</reference>
<accession>A0A0E9S064</accession>
<protein>
    <submittedName>
        <fullName evidence="1">Uncharacterized protein</fullName>
    </submittedName>
</protein>
<name>A0A0E9S064_ANGAN</name>
<proteinExistence type="predicted"/>
<sequence length="24" mass="2325">MPATALISSSSGRCTIAVGFAQGV</sequence>
<dbReference type="EMBL" id="GBXM01074674">
    <property type="protein sequence ID" value="JAH33903.1"/>
    <property type="molecule type" value="Transcribed_RNA"/>
</dbReference>
<organism evidence="1">
    <name type="scientific">Anguilla anguilla</name>
    <name type="common">European freshwater eel</name>
    <name type="synonym">Muraena anguilla</name>
    <dbReference type="NCBI Taxonomy" id="7936"/>
    <lineage>
        <taxon>Eukaryota</taxon>
        <taxon>Metazoa</taxon>
        <taxon>Chordata</taxon>
        <taxon>Craniata</taxon>
        <taxon>Vertebrata</taxon>
        <taxon>Euteleostomi</taxon>
        <taxon>Actinopterygii</taxon>
        <taxon>Neopterygii</taxon>
        <taxon>Teleostei</taxon>
        <taxon>Anguilliformes</taxon>
        <taxon>Anguillidae</taxon>
        <taxon>Anguilla</taxon>
    </lineage>
</organism>
<dbReference type="AlphaFoldDB" id="A0A0E9S064"/>
<reference evidence="1" key="1">
    <citation type="submission" date="2014-11" db="EMBL/GenBank/DDBJ databases">
        <authorList>
            <person name="Amaro Gonzalez C."/>
        </authorList>
    </citation>
    <scope>NUCLEOTIDE SEQUENCE</scope>
</reference>